<evidence type="ECO:0000313" key="2">
    <source>
        <dbReference type="EMBL" id="VDD96473.1"/>
    </source>
</evidence>
<reference evidence="4" key="1">
    <citation type="submission" date="2017-02" db="UniProtKB">
        <authorList>
            <consortium name="WormBaseParasite"/>
        </authorList>
    </citation>
    <scope>IDENTIFICATION</scope>
</reference>
<sequence>MYVLSTDADDMPTIDDNKLLIFAYIFLNIPTHIHPRTQSFTHVNKRAHTPPHRDTDEEHEDASLKDSAHTHTHTHTQTHTHSHTQSN</sequence>
<dbReference type="WBParaSite" id="EVEC_0001197901-mRNA-1">
    <property type="protein sequence ID" value="EVEC_0001197901-mRNA-1"/>
    <property type="gene ID" value="EVEC_0001197901"/>
</dbReference>
<feature type="compositionally biased region" description="Basic residues" evidence="1">
    <location>
        <begin position="70"/>
        <end position="87"/>
    </location>
</feature>
<name>A0A0N4VM28_ENTVE</name>
<reference evidence="2 3" key="2">
    <citation type="submission" date="2018-10" db="EMBL/GenBank/DDBJ databases">
        <authorList>
            <consortium name="Pathogen Informatics"/>
        </authorList>
    </citation>
    <scope>NUCLEOTIDE SEQUENCE [LARGE SCALE GENOMIC DNA]</scope>
</reference>
<evidence type="ECO:0000256" key="1">
    <source>
        <dbReference type="SAM" id="MobiDB-lite"/>
    </source>
</evidence>
<evidence type="ECO:0000313" key="3">
    <source>
        <dbReference type="Proteomes" id="UP000274131"/>
    </source>
</evidence>
<dbReference type="AlphaFoldDB" id="A0A0N4VM28"/>
<dbReference type="EMBL" id="UXUI01011737">
    <property type="protein sequence ID" value="VDD96473.1"/>
    <property type="molecule type" value="Genomic_DNA"/>
</dbReference>
<proteinExistence type="predicted"/>
<accession>A0A0N4VM28</accession>
<dbReference type="Proteomes" id="UP000274131">
    <property type="component" value="Unassembled WGS sequence"/>
</dbReference>
<gene>
    <name evidence="2" type="ORF">EVEC_LOCUS11224</name>
</gene>
<organism evidence="4">
    <name type="scientific">Enterobius vermicularis</name>
    <name type="common">Human pinworm</name>
    <dbReference type="NCBI Taxonomy" id="51028"/>
    <lineage>
        <taxon>Eukaryota</taxon>
        <taxon>Metazoa</taxon>
        <taxon>Ecdysozoa</taxon>
        <taxon>Nematoda</taxon>
        <taxon>Chromadorea</taxon>
        <taxon>Rhabditida</taxon>
        <taxon>Spirurina</taxon>
        <taxon>Oxyuridomorpha</taxon>
        <taxon>Oxyuroidea</taxon>
        <taxon>Oxyuridae</taxon>
        <taxon>Enterobius</taxon>
    </lineage>
</organism>
<feature type="region of interest" description="Disordered" evidence="1">
    <location>
        <begin position="35"/>
        <end position="87"/>
    </location>
</feature>
<keyword evidence="3" id="KW-1185">Reference proteome</keyword>
<protein>
    <submittedName>
        <fullName evidence="4">Secreted protein</fullName>
    </submittedName>
</protein>
<evidence type="ECO:0000313" key="4">
    <source>
        <dbReference type="WBParaSite" id="EVEC_0001197901-mRNA-1"/>
    </source>
</evidence>
<feature type="compositionally biased region" description="Basic and acidic residues" evidence="1">
    <location>
        <begin position="51"/>
        <end position="69"/>
    </location>
</feature>